<organism evidence="1 2">
    <name type="scientific">Symbiodinium microadriaticum</name>
    <name type="common">Dinoflagellate</name>
    <name type="synonym">Zooxanthella microadriatica</name>
    <dbReference type="NCBI Taxonomy" id="2951"/>
    <lineage>
        <taxon>Eukaryota</taxon>
        <taxon>Sar</taxon>
        <taxon>Alveolata</taxon>
        <taxon>Dinophyceae</taxon>
        <taxon>Suessiales</taxon>
        <taxon>Symbiodiniaceae</taxon>
        <taxon>Symbiodinium</taxon>
    </lineage>
</organism>
<evidence type="ECO:0000313" key="1">
    <source>
        <dbReference type="EMBL" id="OLP72528.1"/>
    </source>
</evidence>
<gene>
    <name evidence="1" type="ORF">AK812_SmicGene48144</name>
</gene>
<protein>
    <submittedName>
        <fullName evidence="1">Uncharacterized protein</fullName>
    </submittedName>
</protein>
<dbReference type="EMBL" id="LSRX01007179">
    <property type="protein sequence ID" value="OLP72528.1"/>
    <property type="molecule type" value="Genomic_DNA"/>
</dbReference>
<dbReference type="Proteomes" id="UP000186817">
    <property type="component" value="Unassembled WGS sequence"/>
</dbReference>
<feature type="non-terminal residue" evidence="1">
    <location>
        <position position="75"/>
    </location>
</feature>
<sequence length="75" mass="8299">MKPTPLLLALPSLLSSEPSEVCCFKKSDISSQSISSSADVLIVDNFFCKAFLDFARKLAEVIYDQGWFESTSTFP</sequence>
<evidence type="ECO:0000313" key="2">
    <source>
        <dbReference type="Proteomes" id="UP000186817"/>
    </source>
</evidence>
<accession>A0A1Q9BQB0</accession>
<dbReference type="AlphaFoldDB" id="A0A1Q9BQB0"/>
<keyword evidence="2" id="KW-1185">Reference proteome</keyword>
<proteinExistence type="predicted"/>
<comment type="caution">
    <text evidence="1">The sequence shown here is derived from an EMBL/GenBank/DDBJ whole genome shotgun (WGS) entry which is preliminary data.</text>
</comment>
<reference evidence="1 2" key="1">
    <citation type="submission" date="2016-02" db="EMBL/GenBank/DDBJ databases">
        <title>Genome analysis of coral dinoflagellate symbionts highlights evolutionary adaptations to a symbiotic lifestyle.</title>
        <authorList>
            <person name="Aranda M."/>
            <person name="Li Y."/>
            <person name="Liew Y.J."/>
            <person name="Baumgarten S."/>
            <person name="Simakov O."/>
            <person name="Wilson M."/>
            <person name="Piel J."/>
            <person name="Ashoor H."/>
            <person name="Bougouffa S."/>
            <person name="Bajic V.B."/>
            <person name="Ryu T."/>
            <person name="Ravasi T."/>
            <person name="Bayer T."/>
            <person name="Micklem G."/>
            <person name="Kim H."/>
            <person name="Bhak J."/>
            <person name="Lajeunesse T.C."/>
            <person name="Voolstra C.R."/>
        </authorList>
    </citation>
    <scope>NUCLEOTIDE SEQUENCE [LARGE SCALE GENOMIC DNA]</scope>
    <source>
        <strain evidence="1 2">CCMP2467</strain>
    </source>
</reference>
<name>A0A1Q9BQB0_SYMMI</name>